<feature type="signal peptide" evidence="1">
    <location>
        <begin position="1"/>
        <end position="27"/>
    </location>
</feature>
<dbReference type="PROSITE" id="PS51257">
    <property type="entry name" value="PROKAR_LIPOPROTEIN"/>
    <property type="match status" value="1"/>
</dbReference>
<proteinExistence type="predicted"/>
<dbReference type="PANTHER" id="PTHR43649">
    <property type="entry name" value="ARABINOSE-BINDING PROTEIN-RELATED"/>
    <property type="match status" value="1"/>
</dbReference>
<comment type="caution">
    <text evidence="2">The sequence shown here is derived from an EMBL/GenBank/DDBJ whole genome shotgun (WGS) entry which is preliminary data.</text>
</comment>
<dbReference type="EMBL" id="JAOQIO010000125">
    <property type="protein sequence ID" value="MCU6798319.1"/>
    <property type="molecule type" value="Genomic_DNA"/>
</dbReference>
<dbReference type="SUPFAM" id="SSF53850">
    <property type="entry name" value="Periplasmic binding protein-like II"/>
    <property type="match status" value="1"/>
</dbReference>
<accession>A0ABT2UUI0</accession>
<dbReference type="RefSeq" id="WP_076236934.1">
    <property type="nucleotide sequence ID" value="NZ_JAOQIO010000125.1"/>
</dbReference>
<reference evidence="2 3" key="1">
    <citation type="submission" date="2022-09" db="EMBL/GenBank/DDBJ databases">
        <authorList>
            <person name="Han X.L."/>
            <person name="Wang Q."/>
            <person name="Lu T."/>
        </authorList>
    </citation>
    <scope>NUCLEOTIDE SEQUENCE [LARGE SCALE GENOMIC DNA]</scope>
    <source>
        <strain evidence="2 3">WQ 127069</strain>
    </source>
</reference>
<evidence type="ECO:0000256" key="1">
    <source>
        <dbReference type="SAM" id="SignalP"/>
    </source>
</evidence>
<protein>
    <submittedName>
        <fullName evidence="2">Extracellular solute-binding protein</fullName>
    </submittedName>
</protein>
<dbReference type="PANTHER" id="PTHR43649:SF12">
    <property type="entry name" value="DIACETYLCHITOBIOSE BINDING PROTEIN DASA"/>
    <property type="match status" value="1"/>
</dbReference>
<evidence type="ECO:0000313" key="2">
    <source>
        <dbReference type="EMBL" id="MCU6798319.1"/>
    </source>
</evidence>
<gene>
    <name evidence="2" type="ORF">OB236_39940</name>
</gene>
<feature type="chain" id="PRO_5045253615" evidence="1">
    <location>
        <begin position="28"/>
        <end position="562"/>
    </location>
</feature>
<keyword evidence="3" id="KW-1185">Reference proteome</keyword>
<organism evidence="2 3">
    <name type="scientific">Paenibacillus baimaensis</name>
    <dbReference type="NCBI Taxonomy" id="2982185"/>
    <lineage>
        <taxon>Bacteria</taxon>
        <taxon>Bacillati</taxon>
        <taxon>Bacillota</taxon>
        <taxon>Bacilli</taxon>
        <taxon>Bacillales</taxon>
        <taxon>Paenibacillaceae</taxon>
        <taxon>Paenibacillus</taxon>
    </lineage>
</organism>
<dbReference type="Gene3D" id="3.40.190.10">
    <property type="entry name" value="Periplasmic binding protein-like II"/>
    <property type="match status" value="2"/>
</dbReference>
<evidence type="ECO:0000313" key="3">
    <source>
        <dbReference type="Proteomes" id="UP001652445"/>
    </source>
</evidence>
<sequence>MRKKLYMMLAVPMCASLILSACTKDQAAPAAGTTTAPKESATASNVTPVGQFPVVKDKITLKVAIRGSSLVEDMKTNGYTKWLENKTNVHVDWTILDEKSYQEQLNLLLAGGNLPDVLMNLDVSPEQQMIYGEQGTFVSFTDLIEKYGDNTKKIFAEMPEAKSAVTAPGNKIYTLPYINDCFHCSLDYKMYVYKPWLDKLGLKEPTTLDEFYNMLKAFKEKDPNGNGKADEIALIGGTAKGVSKSDIDVFLMNSFIYDDGNKRMIVNNGKVDVAYNKPEWKEGLKYLNKLYKDGLLDRQSFTIDKEGLKKIAENPDIAIGGAIPAHSPSDITIVEGKSGRWLEYQPIAPLKGPNGVQKTTWLAYDKIANGKGQFIMTNANKNPEATMRWADAMYTFEASLYSNFGVEGSAWEKAKPGDLGRDGNPASYRLLIPYGRVQNENWAQYGLNYRTDKDYYAGQAVLKLPDKEKMYYDITKKNYDPYKPKIDEIIPPLFFSPADSQQLAELDKTINDYVKTSIARFVTGDLDIEKEWTNYVATLDKMNLKKYLEIYQKALDGKNVKK</sequence>
<name>A0ABT2UUI0_9BACL</name>
<dbReference type="Proteomes" id="UP001652445">
    <property type="component" value="Unassembled WGS sequence"/>
</dbReference>
<keyword evidence="1" id="KW-0732">Signal</keyword>
<dbReference type="InterPro" id="IPR050490">
    <property type="entry name" value="Bact_solute-bd_prot1"/>
</dbReference>